<name>A0A1G1WET8_9BACT</name>
<protein>
    <recommendedName>
        <fullName evidence="4">HXXEE domain-containing protein</fullName>
    </recommendedName>
</protein>
<comment type="caution">
    <text evidence="2">The sequence shown here is derived from an EMBL/GenBank/DDBJ whole genome shotgun (WGS) entry which is preliminary data.</text>
</comment>
<proteinExistence type="predicted"/>
<evidence type="ECO:0000313" key="3">
    <source>
        <dbReference type="Proteomes" id="UP000177588"/>
    </source>
</evidence>
<feature type="transmembrane region" description="Helical" evidence="1">
    <location>
        <begin position="7"/>
        <end position="28"/>
    </location>
</feature>
<dbReference type="Proteomes" id="UP000177588">
    <property type="component" value="Unassembled WGS sequence"/>
</dbReference>
<evidence type="ECO:0008006" key="4">
    <source>
        <dbReference type="Google" id="ProtNLM"/>
    </source>
</evidence>
<dbReference type="AlphaFoldDB" id="A0A1G1WET8"/>
<evidence type="ECO:0000256" key="1">
    <source>
        <dbReference type="SAM" id="Phobius"/>
    </source>
</evidence>
<feature type="transmembrane region" description="Helical" evidence="1">
    <location>
        <begin position="110"/>
        <end position="131"/>
    </location>
</feature>
<keyword evidence="1" id="KW-1133">Transmembrane helix</keyword>
<sequence>MVTKRILNLFLAASILEIIHMPLELWLFRIDHTYYTDAKAVFDGIINALTPISQNADEAFILMVGVFGVLWLGTNYLSLRGGKWQLVVVIFFSLLFISEIHHLIRSFMLGVYYPGTIAGFILVVLGILLLWEATKAWKQQ</sequence>
<gene>
    <name evidence="2" type="ORF">A2Z24_01305</name>
</gene>
<feature type="transmembrane region" description="Helical" evidence="1">
    <location>
        <begin position="86"/>
        <end position="104"/>
    </location>
</feature>
<accession>A0A1G1WET8</accession>
<keyword evidence="1" id="KW-0812">Transmembrane</keyword>
<feature type="transmembrane region" description="Helical" evidence="1">
    <location>
        <begin position="59"/>
        <end position="79"/>
    </location>
</feature>
<organism evidence="2 3">
    <name type="scientific">Candidatus Woykebacteria bacterium RBG_16_44_10</name>
    <dbReference type="NCBI Taxonomy" id="1802597"/>
    <lineage>
        <taxon>Bacteria</taxon>
        <taxon>Candidatus Woykeibacteriota</taxon>
    </lineage>
</organism>
<reference evidence="2 3" key="1">
    <citation type="journal article" date="2016" name="Nat. Commun.">
        <title>Thousands of microbial genomes shed light on interconnected biogeochemical processes in an aquifer system.</title>
        <authorList>
            <person name="Anantharaman K."/>
            <person name="Brown C.T."/>
            <person name="Hug L.A."/>
            <person name="Sharon I."/>
            <person name="Castelle C.J."/>
            <person name="Probst A.J."/>
            <person name="Thomas B.C."/>
            <person name="Singh A."/>
            <person name="Wilkins M.J."/>
            <person name="Karaoz U."/>
            <person name="Brodie E.L."/>
            <person name="Williams K.H."/>
            <person name="Hubbard S.S."/>
            <person name="Banfield J.F."/>
        </authorList>
    </citation>
    <scope>NUCLEOTIDE SEQUENCE [LARGE SCALE GENOMIC DNA]</scope>
</reference>
<keyword evidence="1" id="KW-0472">Membrane</keyword>
<evidence type="ECO:0000313" key="2">
    <source>
        <dbReference type="EMBL" id="OGY25777.1"/>
    </source>
</evidence>
<dbReference type="EMBL" id="MHCT01000022">
    <property type="protein sequence ID" value="OGY25777.1"/>
    <property type="molecule type" value="Genomic_DNA"/>
</dbReference>